<protein>
    <submittedName>
        <fullName evidence="2">(rape) hypothetical protein</fullName>
    </submittedName>
    <submittedName>
        <fullName evidence="3">BnaCnng06390D protein</fullName>
    </submittedName>
</protein>
<feature type="region of interest" description="Disordered" evidence="1">
    <location>
        <begin position="246"/>
        <end position="271"/>
    </location>
</feature>
<evidence type="ECO:0000256" key="1">
    <source>
        <dbReference type="SAM" id="MobiDB-lite"/>
    </source>
</evidence>
<proteinExistence type="predicted"/>
<dbReference type="AlphaFoldDB" id="A0A078H0C6"/>
<dbReference type="STRING" id="3708.A0A078H0C6"/>
<keyword evidence="4" id="KW-1185">Reference proteome</keyword>
<dbReference type="PaxDb" id="3708-A0A078H0C6"/>
<accession>A0A078H0C6</accession>
<dbReference type="OMA" id="MKCEGLR"/>
<dbReference type="Proteomes" id="UP001295469">
    <property type="component" value="Chromosome C08"/>
</dbReference>
<reference evidence="2" key="3">
    <citation type="submission" date="2021-01" db="EMBL/GenBank/DDBJ databases">
        <authorList>
            <consortium name="Genoscope - CEA"/>
            <person name="William W."/>
        </authorList>
    </citation>
    <scope>NUCLEOTIDE SEQUENCE</scope>
</reference>
<evidence type="ECO:0000313" key="4">
    <source>
        <dbReference type="Proteomes" id="UP000028999"/>
    </source>
</evidence>
<organism evidence="3 4">
    <name type="scientific">Brassica napus</name>
    <name type="common">Rape</name>
    <dbReference type="NCBI Taxonomy" id="3708"/>
    <lineage>
        <taxon>Eukaryota</taxon>
        <taxon>Viridiplantae</taxon>
        <taxon>Streptophyta</taxon>
        <taxon>Embryophyta</taxon>
        <taxon>Tracheophyta</taxon>
        <taxon>Spermatophyta</taxon>
        <taxon>Magnoliopsida</taxon>
        <taxon>eudicotyledons</taxon>
        <taxon>Gunneridae</taxon>
        <taxon>Pentapetalae</taxon>
        <taxon>rosids</taxon>
        <taxon>malvids</taxon>
        <taxon>Brassicales</taxon>
        <taxon>Brassicaceae</taxon>
        <taxon>Brassiceae</taxon>
        <taxon>Brassica</taxon>
    </lineage>
</organism>
<dbReference type="Gramene" id="CDY32130">
    <property type="protein sequence ID" value="CDY32130"/>
    <property type="gene ID" value="GSBRNA2T00051497001"/>
</dbReference>
<gene>
    <name evidence="3" type="primary">BnaCnng06390D</name>
    <name evidence="2" type="ORF">DARMORV10_C08P12190.1</name>
    <name evidence="3" type="ORF">GSBRNA2T00051497001</name>
</gene>
<dbReference type="InterPro" id="IPR044809">
    <property type="entry name" value="AUF1-like"/>
</dbReference>
<evidence type="ECO:0000313" key="3">
    <source>
        <dbReference type="EMBL" id="CDY32130.1"/>
    </source>
</evidence>
<dbReference type="Proteomes" id="UP000028999">
    <property type="component" value="Unassembled WGS sequence"/>
</dbReference>
<dbReference type="PANTHER" id="PTHR31215">
    <property type="entry name" value="OS05G0510400 PROTEIN-RELATED"/>
    <property type="match status" value="1"/>
</dbReference>
<evidence type="ECO:0000313" key="2">
    <source>
        <dbReference type="EMBL" id="CAF2107814.1"/>
    </source>
</evidence>
<reference evidence="3 4" key="1">
    <citation type="journal article" date="2014" name="Science">
        <title>Plant genetics. Early allopolyploid evolution in the post-Neolithic Brassica napus oilseed genome.</title>
        <authorList>
            <person name="Chalhoub B."/>
            <person name="Denoeud F."/>
            <person name="Liu S."/>
            <person name="Parkin I.A."/>
            <person name="Tang H."/>
            <person name="Wang X."/>
            <person name="Chiquet J."/>
            <person name="Belcram H."/>
            <person name="Tong C."/>
            <person name="Samans B."/>
            <person name="Correa M."/>
            <person name="Da Silva C."/>
            <person name="Just J."/>
            <person name="Falentin C."/>
            <person name="Koh C.S."/>
            <person name="Le Clainche I."/>
            <person name="Bernard M."/>
            <person name="Bento P."/>
            <person name="Noel B."/>
            <person name="Labadie K."/>
            <person name="Alberti A."/>
            <person name="Charles M."/>
            <person name="Arnaud D."/>
            <person name="Guo H."/>
            <person name="Daviaud C."/>
            <person name="Alamery S."/>
            <person name="Jabbari K."/>
            <person name="Zhao M."/>
            <person name="Edger P.P."/>
            <person name="Chelaifa H."/>
            <person name="Tack D."/>
            <person name="Lassalle G."/>
            <person name="Mestiri I."/>
            <person name="Schnel N."/>
            <person name="Le Paslier M.C."/>
            <person name="Fan G."/>
            <person name="Renault V."/>
            <person name="Bayer P.E."/>
            <person name="Golicz A.A."/>
            <person name="Manoli S."/>
            <person name="Lee T.H."/>
            <person name="Thi V.H."/>
            <person name="Chalabi S."/>
            <person name="Hu Q."/>
            <person name="Fan C."/>
            <person name="Tollenaere R."/>
            <person name="Lu Y."/>
            <person name="Battail C."/>
            <person name="Shen J."/>
            <person name="Sidebottom C.H."/>
            <person name="Wang X."/>
            <person name="Canaguier A."/>
            <person name="Chauveau A."/>
            <person name="Berard A."/>
            <person name="Deniot G."/>
            <person name="Guan M."/>
            <person name="Liu Z."/>
            <person name="Sun F."/>
            <person name="Lim Y.P."/>
            <person name="Lyons E."/>
            <person name="Town C.D."/>
            <person name="Bancroft I."/>
            <person name="Wang X."/>
            <person name="Meng J."/>
            <person name="Ma J."/>
            <person name="Pires J.C."/>
            <person name="King G.J."/>
            <person name="Brunel D."/>
            <person name="Delourme R."/>
            <person name="Renard M."/>
            <person name="Aury J.M."/>
            <person name="Adams K.L."/>
            <person name="Batley J."/>
            <person name="Snowdon R.J."/>
            <person name="Tost J."/>
            <person name="Edwards D."/>
            <person name="Zhou Y."/>
            <person name="Hua W."/>
            <person name="Sharpe A.G."/>
            <person name="Paterson A.H."/>
            <person name="Guan C."/>
            <person name="Wincker P."/>
        </authorList>
    </citation>
    <scope>NUCLEOTIDE SEQUENCE [LARGE SCALE GENOMIC DNA]</scope>
    <source>
        <strain evidence="4">cv. Darmor-bzh</strain>
    </source>
</reference>
<dbReference type="EMBL" id="LK032288">
    <property type="protein sequence ID" value="CDY32130.1"/>
    <property type="molecule type" value="Genomic_DNA"/>
</dbReference>
<reference evidence="3" key="2">
    <citation type="submission" date="2014-06" db="EMBL/GenBank/DDBJ databases">
        <authorList>
            <person name="Genoscope - CEA"/>
        </authorList>
    </citation>
    <scope>NUCLEOTIDE SEQUENCE</scope>
</reference>
<dbReference type="EMBL" id="HG994372">
    <property type="protein sequence ID" value="CAF2107814.1"/>
    <property type="molecule type" value="Genomic_DNA"/>
</dbReference>
<sequence length="271" mass="30338">MDVFDGLPDPILVDILDKSESLVLRLDHAVTTESQPDSPVSNFFKSLFKPFHGFFSLFPKPAKPTTTTIISPIIPSKILSRFDRIKNLDVERPGGDAKPEKSAGIKWKADFGKTLKTCVVVAFRSASTVSSSSDGELDAEFVTGLKTRVEWTINALMATSARHHLMSRASGRSRRTFTRDPIAHNVHPPLSRVVKEHKEMESLVMLLVMGLTHTQKLMHERGGEGTVVMKCEGLREFQEAARDLEVEERVERKTEECGPEREDEHETRAVS</sequence>
<name>A0A078H0C6_BRANA</name>